<dbReference type="SUPFAM" id="SSF52540">
    <property type="entry name" value="P-loop containing nucleoside triphosphate hydrolases"/>
    <property type="match status" value="1"/>
</dbReference>
<dbReference type="InterPro" id="IPR003593">
    <property type="entry name" value="AAA+_ATPase"/>
</dbReference>
<dbReference type="PANTHER" id="PTHR42734">
    <property type="entry name" value="METAL TRANSPORT SYSTEM ATP-BINDING PROTEIN TM_0124-RELATED"/>
    <property type="match status" value="1"/>
</dbReference>
<dbReference type="KEGG" id="dbr:Deba_0603"/>
<protein>
    <submittedName>
        <fullName evidence="6">ABC transporter related protein</fullName>
    </submittedName>
</protein>
<dbReference type="CDD" id="cd03235">
    <property type="entry name" value="ABC_Metallic_Cations"/>
    <property type="match status" value="1"/>
</dbReference>
<dbReference type="HOGENOM" id="CLU_000604_1_11_7"/>
<dbReference type="STRING" id="644282.Deba_0603"/>
<dbReference type="PROSITE" id="PS00211">
    <property type="entry name" value="ABC_TRANSPORTER_1"/>
    <property type="match status" value="1"/>
</dbReference>
<dbReference type="eggNOG" id="COG1121">
    <property type="taxonomic scope" value="Bacteria"/>
</dbReference>
<sequence length="260" mass="28086">MNDQSHNQIDPHGPKAIELAGVSFGYGGRPVLEEVNLAVEQGDFVAVVGPNGGGKTTLLKLILGLIAPQRGSVRLLGRSPRQARAQVGYMPQQSSLDRAFPITVLGAVLMGRLGNRPGFWRGADRQAAHLALEQVGLAALAQRPLAALSGGQRQRALVARALVGEPRLLLLDEPTSNVDVQAEEEFYDLLLRLNQRMTIVVVTHDLGFVSPYVRHVVCVNRQVLIHPTSDVTGEVISQIYGGPVNMVRHDHKKNGGCFHG</sequence>
<dbReference type="AlphaFoldDB" id="E1QEI9"/>
<proteinExistence type="inferred from homology"/>
<evidence type="ECO:0000256" key="3">
    <source>
        <dbReference type="ARBA" id="ARBA00022741"/>
    </source>
</evidence>
<dbReference type="RefSeq" id="WP_013257430.1">
    <property type="nucleotide sequence ID" value="NC_014365.1"/>
</dbReference>
<keyword evidence="2" id="KW-0813">Transport</keyword>
<dbReference type="GO" id="GO:0005524">
    <property type="term" value="F:ATP binding"/>
    <property type="evidence" value="ECO:0007669"/>
    <property type="project" value="UniProtKB-KW"/>
</dbReference>
<dbReference type="PROSITE" id="PS50893">
    <property type="entry name" value="ABC_TRANSPORTER_2"/>
    <property type="match status" value="1"/>
</dbReference>
<reference evidence="6 7" key="1">
    <citation type="journal article" date="2010" name="Stand. Genomic Sci.">
        <title>Complete genome sequence of Desulfarculus baarsii type strain (2st14).</title>
        <authorList>
            <person name="Sun H."/>
            <person name="Spring S."/>
            <person name="Lapidus A."/>
            <person name="Davenport K."/>
            <person name="Del Rio T.G."/>
            <person name="Tice H."/>
            <person name="Nolan M."/>
            <person name="Copeland A."/>
            <person name="Cheng J.F."/>
            <person name="Lucas S."/>
            <person name="Tapia R."/>
            <person name="Goodwin L."/>
            <person name="Pitluck S."/>
            <person name="Ivanova N."/>
            <person name="Pagani I."/>
            <person name="Mavromatis K."/>
            <person name="Ovchinnikova G."/>
            <person name="Pati A."/>
            <person name="Chen A."/>
            <person name="Palaniappan K."/>
            <person name="Hauser L."/>
            <person name="Chang Y.J."/>
            <person name="Jeffries C.D."/>
            <person name="Detter J.C."/>
            <person name="Han C."/>
            <person name="Rohde M."/>
            <person name="Brambilla E."/>
            <person name="Goker M."/>
            <person name="Woyke T."/>
            <person name="Bristow J."/>
            <person name="Eisen J.A."/>
            <person name="Markowitz V."/>
            <person name="Hugenholtz P."/>
            <person name="Kyrpides N.C."/>
            <person name="Klenk H.P."/>
            <person name="Land M."/>
        </authorList>
    </citation>
    <scope>NUCLEOTIDE SEQUENCE [LARGE SCALE GENOMIC DNA]</scope>
    <source>
        <strain evidence="7">ATCC 33931 / DSM 2075 / LMG 7858 / VKM B-1802 / 2st14</strain>
    </source>
</reference>
<dbReference type="PANTHER" id="PTHR42734:SF17">
    <property type="entry name" value="METAL TRANSPORT SYSTEM ATP-BINDING PROTEIN TM_0124-RELATED"/>
    <property type="match status" value="1"/>
</dbReference>
<evidence type="ECO:0000256" key="1">
    <source>
        <dbReference type="ARBA" id="ARBA00005417"/>
    </source>
</evidence>
<dbReference type="InterPro" id="IPR017871">
    <property type="entry name" value="ABC_transporter-like_CS"/>
</dbReference>
<evidence type="ECO:0000313" key="6">
    <source>
        <dbReference type="EMBL" id="ADK83975.1"/>
    </source>
</evidence>
<dbReference type="Gene3D" id="3.40.50.300">
    <property type="entry name" value="P-loop containing nucleotide triphosphate hydrolases"/>
    <property type="match status" value="1"/>
</dbReference>
<evidence type="ECO:0000256" key="4">
    <source>
        <dbReference type="ARBA" id="ARBA00022840"/>
    </source>
</evidence>
<evidence type="ECO:0000313" key="7">
    <source>
        <dbReference type="Proteomes" id="UP000009047"/>
    </source>
</evidence>
<keyword evidence="4" id="KW-0067">ATP-binding</keyword>
<keyword evidence="7" id="KW-1185">Reference proteome</keyword>
<evidence type="ECO:0000259" key="5">
    <source>
        <dbReference type="PROSITE" id="PS50893"/>
    </source>
</evidence>
<name>E1QEI9_DESB2</name>
<dbReference type="InterPro" id="IPR003439">
    <property type="entry name" value="ABC_transporter-like_ATP-bd"/>
</dbReference>
<dbReference type="OrthoDB" id="9809450at2"/>
<dbReference type="EMBL" id="CP002085">
    <property type="protein sequence ID" value="ADK83975.1"/>
    <property type="molecule type" value="Genomic_DNA"/>
</dbReference>
<dbReference type="InterPro" id="IPR050153">
    <property type="entry name" value="Metal_Ion_Import_ABC"/>
</dbReference>
<dbReference type="GO" id="GO:0016887">
    <property type="term" value="F:ATP hydrolysis activity"/>
    <property type="evidence" value="ECO:0007669"/>
    <property type="project" value="InterPro"/>
</dbReference>
<gene>
    <name evidence="6" type="ordered locus">Deba_0603</name>
</gene>
<keyword evidence="3" id="KW-0547">Nucleotide-binding</keyword>
<dbReference type="InterPro" id="IPR027417">
    <property type="entry name" value="P-loop_NTPase"/>
</dbReference>
<dbReference type="Pfam" id="PF00005">
    <property type="entry name" value="ABC_tran"/>
    <property type="match status" value="1"/>
</dbReference>
<dbReference type="Proteomes" id="UP000009047">
    <property type="component" value="Chromosome"/>
</dbReference>
<accession>E1QEI9</accession>
<dbReference type="SMART" id="SM00382">
    <property type="entry name" value="AAA"/>
    <property type="match status" value="1"/>
</dbReference>
<evidence type="ECO:0000256" key="2">
    <source>
        <dbReference type="ARBA" id="ARBA00022448"/>
    </source>
</evidence>
<dbReference type="FunFam" id="3.40.50.300:FF:000134">
    <property type="entry name" value="Iron-enterobactin ABC transporter ATP-binding protein"/>
    <property type="match status" value="1"/>
</dbReference>
<comment type="similarity">
    <text evidence="1">Belongs to the ABC transporter superfamily.</text>
</comment>
<organism evidence="6 7">
    <name type="scientific">Desulfarculus baarsii (strain ATCC 33931 / DSM 2075 / LMG 7858 / VKM B-1802 / 2st14)</name>
    <dbReference type="NCBI Taxonomy" id="644282"/>
    <lineage>
        <taxon>Bacteria</taxon>
        <taxon>Pseudomonadati</taxon>
        <taxon>Thermodesulfobacteriota</taxon>
        <taxon>Desulfarculia</taxon>
        <taxon>Desulfarculales</taxon>
        <taxon>Desulfarculaceae</taxon>
        <taxon>Desulfarculus</taxon>
    </lineage>
</organism>
<feature type="domain" description="ABC transporter" evidence="5">
    <location>
        <begin position="17"/>
        <end position="246"/>
    </location>
</feature>